<organism evidence="4 5">
    <name type="scientific">Labeo rohita</name>
    <name type="common">Indian major carp</name>
    <name type="synonym">Cyprinus rohita</name>
    <dbReference type="NCBI Taxonomy" id="84645"/>
    <lineage>
        <taxon>Eukaryota</taxon>
        <taxon>Metazoa</taxon>
        <taxon>Chordata</taxon>
        <taxon>Craniata</taxon>
        <taxon>Vertebrata</taxon>
        <taxon>Euteleostomi</taxon>
        <taxon>Actinopterygii</taxon>
        <taxon>Neopterygii</taxon>
        <taxon>Teleostei</taxon>
        <taxon>Ostariophysi</taxon>
        <taxon>Cypriniformes</taxon>
        <taxon>Cyprinidae</taxon>
        <taxon>Labeoninae</taxon>
        <taxon>Labeonini</taxon>
        <taxon>Labeo</taxon>
    </lineage>
</organism>
<dbReference type="EMBL" id="QBIY01012003">
    <property type="protein sequence ID" value="RXN27528.1"/>
    <property type="molecule type" value="Genomic_DNA"/>
</dbReference>
<dbReference type="GO" id="GO:0005813">
    <property type="term" value="C:centrosome"/>
    <property type="evidence" value="ECO:0007669"/>
    <property type="project" value="TreeGrafter"/>
</dbReference>
<feature type="domain" description="Speriolin C-terminal" evidence="2">
    <location>
        <begin position="93"/>
        <end position="237"/>
    </location>
</feature>
<reference evidence="4 5" key="1">
    <citation type="submission" date="2018-03" db="EMBL/GenBank/DDBJ databases">
        <title>Draft genome sequence of Rohu Carp (Labeo rohita).</title>
        <authorList>
            <person name="Das P."/>
            <person name="Kushwaha B."/>
            <person name="Joshi C.G."/>
            <person name="Kumar D."/>
            <person name="Nagpure N.S."/>
            <person name="Sahoo L."/>
            <person name="Das S.P."/>
            <person name="Bit A."/>
            <person name="Patnaik S."/>
            <person name="Meher P.K."/>
            <person name="Jayasankar P."/>
            <person name="Koringa P.G."/>
            <person name="Patel N.V."/>
            <person name="Hinsu A.T."/>
            <person name="Kumar R."/>
            <person name="Pandey M."/>
            <person name="Agarwal S."/>
            <person name="Srivastava S."/>
            <person name="Singh M."/>
            <person name="Iquebal M.A."/>
            <person name="Jaiswal S."/>
            <person name="Angadi U.B."/>
            <person name="Kumar N."/>
            <person name="Raza M."/>
            <person name="Shah T.M."/>
            <person name="Rai A."/>
            <person name="Jena J.K."/>
        </authorList>
    </citation>
    <scope>NUCLEOTIDE SEQUENCE [LARGE SCALE GENOMIC DNA]</scope>
    <source>
        <strain evidence="4">DASCIFA01</strain>
        <tissue evidence="4">Testis</tissue>
    </source>
</reference>
<evidence type="ECO:0000313" key="4">
    <source>
        <dbReference type="EMBL" id="RXN27528.1"/>
    </source>
</evidence>
<feature type="region of interest" description="Disordered" evidence="1">
    <location>
        <begin position="1"/>
        <end position="29"/>
    </location>
</feature>
<comment type="caution">
    <text evidence="4">The sequence shown here is derived from an EMBL/GenBank/DDBJ whole genome shotgun (WGS) entry which is preliminary data.</text>
</comment>
<accession>A0A498N019</accession>
<dbReference type="PANTHER" id="PTHR22192:SF17">
    <property type="entry name" value="SPERIOLIN-LIKE PROTEIN"/>
    <property type="match status" value="1"/>
</dbReference>
<proteinExistence type="predicted"/>
<name>A0A498N019_LABRO</name>
<keyword evidence="5" id="KW-1185">Reference proteome</keyword>
<evidence type="ECO:0000313" key="3">
    <source>
        <dbReference type="EMBL" id="RXN23917.1"/>
    </source>
</evidence>
<dbReference type="InterPro" id="IPR029384">
    <property type="entry name" value="Speriolin_C"/>
</dbReference>
<dbReference type="Proteomes" id="UP000290572">
    <property type="component" value="Unassembled WGS sequence"/>
</dbReference>
<dbReference type="PANTHER" id="PTHR22192">
    <property type="entry name" value="SPERIOLIN"/>
    <property type="match status" value="1"/>
</dbReference>
<protein>
    <submittedName>
        <fullName evidence="4">Speriolin</fullName>
    </submittedName>
</protein>
<evidence type="ECO:0000313" key="5">
    <source>
        <dbReference type="Proteomes" id="UP000290572"/>
    </source>
</evidence>
<dbReference type="Pfam" id="PF15059">
    <property type="entry name" value="Speriolin_C"/>
    <property type="match status" value="1"/>
</dbReference>
<feature type="compositionally biased region" description="Polar residues" evidence="1">
    <location>
        <begin position="11"/>
        <end position="20"/>
    </location>
</feature>
<gene>
    <name evidence="4" type="ORF">ROHU_019982</name>
    <name evidence="3" type="ORF">ROHU_022352</name>
</gene>
<evidence type="ECO:0000259" key="2">
    <source>
        <dbReference type="Pfam" id="PF15059"/>
    </source>
</evidence>
<feature type="compositionally biased region" description="Polar residues" evidence="1">
    <location>
        <begin position="64"/>
        <end position="74"/>
    </location>
</feature>
<feature type="region of interest" description="Disordered" evidence="1">
    <location>
        <begin position="58"/>
        <end position="77"/>
    </location>
</feature>
<dbReference type="AlphaFoldDB" id="A0A498N019"/>
<dbReference type="InterPro" id="IPR026715">
    <property type="entry name" value="SPATC1"/>
</dbReference>
<sequence>MSHLDGEENTDANSFTSTDGLMSHSGRRSDIEWKDSVDESRFRDELLKRPHKTSSRLNLLHTDALTSPPSTFNNDEPPVCSFRQQGMRDPSRLLGEIAFQLDRRILSHVFQEQSRLYGFTVQNILHKIQQVCVHPLSGTVDELYRIRLLERHSEVMDGLHVLGYSTSLHPAFSELVVNAFGILKEPPDALDPAYSDPIVLRRVVVDTAPSRLMKDLLLLLDCLCFMARRDGRPLFLW</sequence>
<dbReference type="EMBL" id="QBIY01012552">
    <property type="protein sequence ID" value="RXN23917.1"/>
    <property type="molecule type" value="Genomic_DNA"/>
</dbReference>
<evidence type="ECO:0000256" key="1">
    <source>
        <dbReference type="SAM" id="MobiDB-lite"/>
    </source>
</evidence>